<evidence type="ECO:0000256" key="1">
    <source>
        <dbReference type="SAM" id="MobiDB-lite"/>
    </source>
</evidence>
<accession>A0A8T3E5Y7</accession>
<dbReference type="EMBL" id="JAERUA010000003">
    <property type="protein sequence ID" value="KAI1902268.1"/>
    <property type="molecule type" value="Genomic_DNA"/>
</dbReference>
<feature type="region of interest" description="Disordered" evidence="1">
    <location>
        <begin position="168"/>
        <end position="189"/>
    </location>
</feature>
<reference evidence="3" key="1">
    <citation type="submission" date="2021-01" db="EMBL/GenBank/DDBJ databases">
        <authorList>
            <person name="Zahm M."/>
            <person name="Roques C."/>
            <person name="Cabau C."/>
            <person name="Klopp C."/>
            <person name="Donnadieu C."/>
            <person name="Jouanno E."/>
            <person name="Lampietro C."/>
            <person name="Louis A."/>
            <person name="Herpin A."/>
            <person name="Echchiki A."/>
            <person name="Berthelot C."/>
            <person name="Parey E."/>
            <person name="Roest-Crollius H."/>
            <person name="Braasch I."/>
            <person name="Postlethwait J."/>
            <person name="Bobe J."/>
            <person name="Montfort J."/>
            <person name="Bouchez O."/>
            <person name="Begum T."/>
            <person name="Mejri S."/>
            <person name="Adams A."/>
            <person name="Chen W.-J."/>
            <person name="Guiguen Y."/>
        </authorList>
    </citation>
    <scope>NUCLEOTIDE SEQUENCE</scope>
    <source>
        <tissue evidence="3">Blood</tissue>
    </source>
</reference>
<evidence type="ECO:0000313" key="3">
    <source>
        <dbReference type="EMBL" id="KAI1902268.1"/>
    </source>
</evidence>
<feature type="domain" description="Protein kinase" evidence="2">
    <location>
        <begin position="15"/>
        <end position="289"/>
    </location>
</feature>
<feature type="compositionally biased region" description="Polar residues" evidence="1">
    <location>
        <begin position="177"/>
        <end position="189"/>
    </location>
</feature>
<dbReference type="Pfam" id="PF07714">
    <property type="entry name" value="PK_Tyr_Ser-Thr"/>
    <property type="match status" value="1"/>
</dbReference>
<dbReference type="AlphaFoldDB" id="A0A8T3E5Y7"/>
<evidence type="ECO:0000259" key="2">
    <source>
        <dbReference type="PROSITE" id="PS50011"/>
    </source>
</evidence>
<dbReference type="InterPro" id="IPR001245">
    <property type="entry name" value="Ser-Thr/Tyr_kinase_cat_dom"/>
</dbReference>
<dbReference type="Proteomes" id="UP000829720">
    <property type="component" value="Unassembled WGS sequence"/>
</dbReference>
<dbReference type="InterPro" id="IPR051681">
    <property type="entry name" value="Ser/Thr_Kinases-Pseudokinases"/>
</dbReference>
<dbReference type="InterPro" id="IPR011009">
    <property type="entry name" value="Kinase-like_dom_sf"/>
</dbReference>
<dbReference type="PROSITE" id="PS00108">
    <property type="entry name" value="PROTEIN_KINASE_ST"/>
    <property type="match status" value="1"/>
</dbReference>
<dbReference type="SUPFAM" id="SSF56112">
    <property type="entry name" value="Protein kinase-like (PK-like)"/>
    <property type="match status" value="1"/>
</dbReference>
<dbReference type="PANTHER" id="PTHR44329">
    <property type="entry name" value="SERINE/THREONINE-PROTEIN KINASE TNNI3K-RELATED"/>
    <property type="match status" value="1"/>
</dbReference>
<dbReference type="GO" id="GO:0005524">
    <property type="term" value="F:ATP binding"/>
    <property type="evidence" value="ECO:0007669"/>
    <property type="project" value="InterPro"/>
</dbReference>
<feature type="region of interest" description="Disordered" evidence="1">
    <location>
        <begin position="323"/>
        <end position="375"/>
    </location>
</feature>
<dbReference type="InterPro" id="IPR000719">
    <property type="entry name" value="Prot_kinase_dom"/>
</dbReference>
<keyword evidence="4" id="KW-1185">Reference proteome</keyword>
<comment type="caution">
    <text evidence="3">The sequence shown here is derived from an EMBL/GenBank/DDBJ whole genome shotgun (WGS) entry which is preliminary data.</text>
</comment>
<feature type="compositionally biased region" description="Pro residues" evidence="1">
    <location>
        <begin position="364"/>
        <end position="375"/>
    </location>
</feature>
<dbReference type="FunFam" id="1.10.510.10:FF:000472">
    <property type="entry name" value="Receptor interacting serine/threonine kinase 1"/>
    <property type="match status" value="1"/>
</dbReference>
<dbReference type="OrthoDB" id="535509at2759"/>
<dbReference type="PROSITE" id="PS50011">
    <property type="entry name" value="PROTEIN_KINASE_DOM"/>
    <property type="match status" value="1"/>
</dbReference>
<dbReference type="InterPro" id="IPR008271">
    <property type="entry name" value="Ser/Thr_kinase_AS"/>
</dbReference>
<dbReference type="SMART" id="SM00220">
    <property type="entry name" value="S_TKc"/>
    <property type="match status" value="1"/>
</dbReference>
<protein>
    <recommendedName>
        <fullName evidence="2">Protein kinase domain-containing protein</fullName>
    </recommendedName>
</protein>
<sequence>MAASLESITMRSTDLIKKEPLDYGGFGQVYLCHHKRFGQVVLKTVYTGPLRNDAHKRMLIEEGNLMHKLKHDRIVKLLGVILEDGQCSLVMELIPKGNLLSMLETVSVPLPIKGRIIMEILEGMVYLTSQDIVHKDLKPENILVDKDFHIKIADLGLATCKGWSRLTREESRKQQSRKGAQSSARTAGTLSYMAPEHLESVNTASSEKSDVYSFAIVVWVVLTRQQPYENAQNDTHLSQCVRNGDRPDETLIPEDTPKEIITLMKDCWHRNPGQRPTFAKCRESFQPFYKERLEKYVEEACRGMDKYEGPEYFVETMKSLSLESSNLPSETPAPLRSSDSMPIEASIEDLNHSMESSLQMDAAPPTPPPPTATWS</sequence>
<dbReference type="PRINTS" id="PR00109">
    <property type="entry name" value="TYRKINASE"/>
</dbReference>
<dbReference type="GO" id="GO:0004706">
    <property type="term" value="F:JUN kinase kinase kinase activity"/>
    <property type="evidence" value="ECO:0007669"/>
    <property type="project" value="TreeGrafter"/>
</dbReference>
<dbReference type="PANTHER" id="PTHR44329:SF6">
    <property type="entry name" value="RECEPTOR-INTERACTING SERINE_THREONINE-PROTEIN KINASE 1"/>
    <property type="match status" value="1"/>
</dbReference>
<name>A0A8T3E5Y7_9TELE</name>
<gene>
    <name evidence="3" type="ORF">AGOR_G00042950</name>
</gene>
<proteinExistence type="predicted"/>
<dbReference type="Gene3D" id="1.10.510.10">
    <property type="entry name" value="Transferase(Phosphotransferase) domain 1"/>
    <property type="match status" value="1"/>
</dbReference>
<evidence type="ECO:0000313" key="4">
    <source>
        <dbReference type="Proteomes" id="UP000829720"/>
    </source>
</evidence>
<organism evidence="3 4">
    <name type="scientific">Albula goreensis</name>
    <dbReference type="NCBI Taxonomy" id="1534307"/>
    <lineage>
        <taxon>Eukaryota</taxon>
        <taxon>Metazoa</taxon>
        <taxon>Chordata</taxon>
        <taxon>Craniata</taxon>
        <taxon>Vertebrata</taxon>
        <taxon>Euteleostomi</taxon>
        <taxon>Actinopterygii</taxon>
        <taxon>Neopterygii</taxon>
        <taxon>Teleostei</taxon>
        <taxon>Albuliformes</taxon>
        <taxon>Albulidae</taxon>
        <taxon>Albula</taxon>
    </lineage>
</organism>